<organism evidence="2">
    <name type="scientific">Mytilinidion resinicola</name>
    <dbReference type="NCBI Taxonomy" id="574789"/>
    <lineage>
        <taxon>Eukaryota</taxon>
        <taxon>Fungi</taxon>
        <taxon>Dikarya</taxon>
        <taxon>Ascomycota</taxon>
        <taxon>Pezizomycotina</taxon>
        <taxon>Dothideomycetes</taxon>
        <taxon>Pleosporomycetidae</taxon>
        <taxon>Mytilinidiales</taxon>
        <taxon>Mytilinidiaceae</taxon>
        <taxon>Mytilinidion</taxon>
    </lineage>
</organism>
<proteinExistence type="predicted"/>
<dbReference type="Proteomes" id="UP000504636">
    <property type="component" value="Unplaced"/>
</dbReference>
<evidence type="ECO:0000313" key="3">
    <source>
        <dbReference type="Proteomes" id="UP000504636"/>
    </source>
</evidence>
<reference evidence="2 4" key="1">
    <citation type="journal article" date="2020" name="Stud. Mycol.">
        <title>101 Dothideomycetes genomes: a test case for predicting lifestyles and emergence of pathogens.</title>
        <authorList>
            <person name="Haridas S."/>
            <person name="Albert R."/>
            <person name="Binder M."/>
            <person name="Bloem J."/>
            <person name="Labutti K."/>
            <person name="Salamov A."/>
            <person name="Andreopoulos B."/>
            <person name="Baker S."/>
            <person name="Barry K."/>
            <person name="Bills G."/>
            <person name="Bluhm B."/>
            <person name="Cannon C."/>
            <person name="Castanera R."/>
            <person name="Culley D."/>
            <person name="Daum C."/>
            <person name="Ezra D."/>
            <person name="Gonzalez J."/>
            <person name="Henrissat B."/>
            <person name="Kuo A."/>
            <person name="Liang C."/>
            <person name="Lipzen A."/>
            <person name="Lutzoni F."/>
            <person name="Magnuson J."/>
            <person name="Mondo S."/>
            <person name="Nolan M."/>
            <person name="Ohm R."/>
            <person name="Pangilinan J."/>
            <person name="Park H.-J."/>
            <person name="Ramirez L."/>
            <person name="Alfaro M."/>
            <person name="Sun H."/>
            <person name="Tritt A."/>
            <person name="Yoshinaga Y."/>
            <person name="Zwiers L.-H."/>
            <person name="Turgeon B."/>
            <person name="Goodwin S."/>
            <person name="Spatafora J."/>
            <person name="Crous P."/>
            <person name="Grigoriev I."/>
        </authorList>
    </citation>
    <scope>NUCLEOTIDE SEQUENCE</scope>
    <source>
        <strain evidence="2 4">CBS 304.34</strain>
    </source>
</reference>
<accession>A0A6A6ZAP3</accession>
<evidence type="ECO:0000313" key="2">
    <source>
        <dbReference type="EMBL" id="KAF2817364.1"/>
    </source>
</evidence>
<feature type="non-terminal residue" evidence="2">
    <location>
        <position position="1"/>
    </location>
</feature>
<feature type="region of interest" description="Disordered" evidence="1">
    <location>
        <begin position="169"/>
        <end position="197"/>
    </location>
</feature>
<evidence type="ECO:0008006" key="5">
    <source>
        <dbReference type="Google" id="ProtNLM"/>
    </source>
</evidence>
<feature type="non-terminal residue" evidence="2">
    <location>
        <position position="330"/>
    </location>
</feature>
<dbReference type="GeneID" id="54455516"/>
<dbReference type="AlphaFoldDB" id="A0A6A6ZAP3"/>
<reference evidence="4" key="2">
    <citation type="submission" date="2020-04" db="EMBL/GenBank/DDBJ databases">
        <authorList>
            <consortium name="NCBI Genome Project"/>
        </authorList>
    </citation>
    <scope>NUCLEOTIDE SEQUENCE</scope>
    <source>
        <strain evidence="4">CBS 304.34</strain>
    </source>
</reference>
<sequence>GAPPKFTPPAKLPERIPRNSGTHYVNQDAHLEERYPFKPLFSALEKTKPDYDMKDVDIVADTGTFLTLLGFLDGQTEEDIRIELHLVENTLVLTSREQYTSVNIDPKRGSLRPYEHSFPKHCSEFPEKENGAHTHHRAVRYTLGGLNFIVKYQPHAFCEGGDYVTEGTSVGSNESAQAGTHSRNVSNGSASTTASLPSSKRIKAPCYAELTARFEGNKFKEEPIDTPYHFPRMYFGRIPTIIVGTYRDGSFSSIQAFDSKRMLSEWEVERQEDLRKLVRLLRDWRDATEQAGGKAVALCDAQFWPLKFEVYKMQSPRGVLEEAMVNKFWK</sequence>
<reference evidence="4" key="3">
    <citation type="submission" date="2025-04" db="UniProtKB">
        <authorList>
            <consortium name="RefSeq"/>
        </authorList>
    </citation>
    <scope>IDENTIFICATION</scope>
    <source>
        <strain evidence="4">CBS 304.34</strain>
    </source>
</reference>
<dbReference type="PANTHER" id="PTHR35179">
    <property type="entry name" value="PROTEIN CBG02620"/>
    <property type="match status" value="1"/>
</dbReference>
<dbReference type="PANTHER" id="PTHR35179:SF2">
    <property type="entry name" value="START DOMAIN-CONTAINING PROTEIN"/>
    <property type="match status" value="1"/>
</dbReference>
<gene>
    <name evidence="2 4" type="ORF">BDZ99DRAFT_356535</name>
</gene>
<feature type="region of interest" description="Disordered" evidence="1">
    <location>
        <begin position="1"/>
        <end position="20"/>
    </location>
</feature>
<name>A0A6A6ZAP3_9PEZI</name>
<dbReference type="OrthoDB" id="420564at2759"/>
<dbReference type="EMBL" id="MU003692">
    <property type="protein sequence ID" value="KAF2817364.1"/>
    <property type="molecule type" value="Genomic_DNA"/>
</dbReference>
<evidence type="ECO:0000313" key="4">
    <source>
        <dbReference type="RefSeq" id="XP_033584328.1"/>
    </source>
</evidence>
<feature type="compositionally biased region" description="Pro residues" evidence="1">
    <location>
        <begin position="1"/>
        <end position="11"/>
    </location>
</feature>
<keyword evidence="3" id="KW-1185">Reference proteome</keyword>
<protein>
    <recommendedName>
        <fullName evidence="5">Geranylgeranyl pyrophosphate synthetase</fullName>
    </recommendedName>
</protein>
<dbReference type="RefSeq" id="XP_033584328.1">
    <property type="nucleotide sequence ID" value="XM_033714623.1"/>
</dbReference>
<evidence type="ECO:0000256" key="1">
    <source>
        <dbReference type="SAM" id="MobiDB-lite"/>
    </source>
</evidence>